<evidence type="ECO:0000313" key="3">
    <source>
        <dbReference type="Proteomes" id="UP000000311"/>
    </source>
</evidence>
<accession>E1ZVM2</accession>
<dbReference type="InParanoid" id="E1ZVM2"/>
<reference evidence="2 3" key="1">
    <citation type="journal article" date="2010" name="Science">
        <title>Genomic comparison of the ants Camponotus floridanus and Harpegnathos saltator.</title>
        <authorList>
            <person name="Bonasio R."/>
            <person name="Zhang G."/>
            <person name="Ye C."/>
            <person name="Mutti N.S."/>
            <person name="Fang X."/>
            <person name="Qin N."/>
            <person name="Donahue G."/>
            <person name="Yang P."/>
            <person name="Li Q."/>
            <person name="Li C."/>
            <person name="Zhang P."/>
            <person name="Huang Z."/>
            <person name="Berger S.L."/>
            <person name="Reinberg D."/>
            <person name="Wang J."/>
            <person name="Liebig J."/>
        </authorList>
    </citation>
    <scope>NUCLEOTIDE SEQUENCE [LARGE SCALE GENOMIC DNA]</scope>
    <source>
        <strain evidence="3">C129</strain>
    </source>
</reference>
<dbReference type="OrthoDB" id="7552539at2759"/>
<sequence length="213" mass="23724">MAKDSIDDILVRLDEIEKLQAELRHLVPRVTSNSSRHVRHQDLSRDTSASIRFPSLYTFPVISNLTSSSRNEHKSAAQLNLNDKLSSGNQSSTVNLKNARVSDQRESSARGTNIFKNLLKNTDKNVARLRAGNSMASTSVANSQTTSTTPTKGMNRVVRDSQEAIGKKLRNRASKFIARDKMQRINGERSSVRLSENQSTMNSVNGVESIYFD</sequence>
<feature type="region of interest" description="Disordered" evidence="1">
    <location>
        <begin position="134"/>
        <end position="153"/>
    </location>
</feature>
<protein>
    <submittedName>
        <fullName evidence="2">Uncharacterized protein</fullName>
    </submittedName>
</protein>
<feature type="compositionally biased region" description="Polar residues" evidence="1">
    <location>
        <begin position="81"/>
        <end position="96"/>
    </location>
</feature>
<dbReference type="AlphaFoldDB" id="E1ZVM2"/>
<dbReference type="Proteomes" id="UP000000311">
    <property type="component" value="Unassembled WGS sequence"/>
</dbReference>
<proteinExistence type="predicted"/>
<feature type="compositionally biased region" description="Polar residues" evidence="1">
    <location>
        <begin position="134"/>
        <end position="152"/>
    </location>
</feature>
<feature type="region of interest" description="Disordered" evidence="1">
    <location>
        <begin position="81"/>
        <end position="108"/>
    </location>
</feature>
<organism evidence="3">
    <name type="scientific">Camponotus floridanus</name>
    <name type="common">Florida carpenter ant</name>
    <dbReference type="NCBI Taxonomy" id="104421"/>
    <lineage>
        <taxon>Eukaryota</taxon>
        <taxon>Metazoa</taxon>
        <taxon>Ecdysozoa</taxon>
        <taxon>Arthropoda</taxon>
        <taxon>Hexapoda</taxon>
        <taxon>Insecta</taxon>
        <taxon>Pterygota</taxon>
        <taxon>Neoptera</taxon>
        <taxon>Endopterygota</taxon>
        <taxon>Hymenoptera</taxon>
        <taxon>Apocrita</taxon>
        <taxon>Aculeata</taxon>
        <taxon>Formicoidea</taxon>
        <taxon>Formicidae</taxon>
        <taxon>Formicinae</taxon>
        <taxon>Camponotus</taxon>
    </lineage>
</organism>
<gene>
    <name evidence="2" type="ORF">EAG_10200</name>
</gene>
<name>E1ZVM2_CAMFO</name>
<dbReference type="EMBL" id="GL434548">
    <property type="protein sequence ID" value="EFN74791.1"/>
    <property type="molecule type" value="Genomic_DNA"/>
</dbReference>
<evidence type="ECO:0000256" key="1">
    <source>
        <dbReference type="SAM" id="MobiDB-lite"/>
    </source>
</evidence>
<evidence type="ECO:0000313" key="2">
    <source>
        <dbReference type="EMBL" id="EFN74791.1"/>
    </source>
</evidence>
<keyword evidence="3" id="KW-1185">Reference proteome</keyword>
<dbReference type="OMA" id="ERCATCT"/>